<dbReference type="EMBL" id="QPJT01000036">
    <property type="protein sequence ID" value="RCX09355.1"/>
    <property type="molecule type" value="Genomic_DNA"/>
</dbReference>
<reference evidence="2 3" key="1">
    <citation type="submission" date="2018-07" db="EMBL/GenBank/DDBJ databases">
        <title>Genomic Encyclopedia of Type Strains, Phase IV (KMG-IV): sequencing the most valuable type-strain genomes for metagenomic binning, comparative biology and taxonomic classification.</title>
        <authorList>
            <person name="Goeker M."/>
        </authorList>
    </citation>
    <scope>NUCLEOTIDE SEQUENCE [LARGE SCALE GENOMIC DNA]</scope>
    <source>
        <strain evidence="2 3">DSM 27016</strain>
    </source>
</reference>
<organism evidence="2 3">
    <name type="scientific">Anaerobacterium chartisolvens</name>
    <dbReference type="NCBI Taxonomy" id="1297424"/>
    <lineage>
        <taxon>Bacteria</taxon>
        <taxon>Bacillati</taxon>
        <taxon>Bacillota</taxon>
        <taxon>Clostridia</taxon>
        <taxon>Eubacteriales</taxon>
        <taxon>Oscillospiraceae</taxon>
        <taxon>Anaerobacterium</taxon>
    </lineage>
</organism>
<dbReference type="OrthoDB" id="9802809at2"/>
<dbReference type="AlphaFoldDB" id="A0A369AJV6"/>
<name>A0A369AJV6_9FIRM</name>
<evidence type="ECO:0000256" key="1">
    <source>
        <dbReference type="SAM" id="Phobius"/>
    </source>
</evidence>
<gene>
    <name evidence="2" type="ORF">DFR58_13631</name>
</gene>
<comment type="caution">
    <text evidence="2">The sequence shown here is derived from an EMBL/GenBank/DDBJ whole genome shotgun (WGS) entry which is preliminary data.</text>
</comment>
<evidence type="ECO:0000313" key="3">
    <source>
        <dbReference type="Proteomes" id="UP000253034"/>
    </source>
</evidence>
<keyword evidence="1" id="KW-0472">Membrane</keyword>
<proteinExistence type="predicted"/>
<keyword evidence="1" id="KW-0812">Transmembrane</keyword>
<keyword evidence="3" id="KW-1185">Reference proteome</keyword>
<evidence type="ECO:0000313" key="2">
    <source>
        <dbReference type="EMBL" id="RCX09355.1"/>
    </source>
</evidence>
<dbReference type="Proteomes" id="UP000253034">
    <property type="component" value="Unassembled WGS sequence"/>
</dbReference>
<accession>A0A369AJV6</accession>
<feature type="transmembrane region" description="Helical" evidence="1">
    <location>
        <begin position="27"/>
        <end position="48"/>
    </location>
</feature>
<sequence length="318" mass="35030">MEEYNIKNERLLDNGGIAVKTPRTNKWIICSILAACLTLIFAAGLTTYSASSDFRGLLAKVLHLDVEDTHYIGLSDSDNGVVLTVVSSHVCKGTAVVLLTFEKDDGQPFGNGMNPSINLYDKKGDKVFKSGMSGGIYTELSEDRKTLFCYYTCIFPSNFLEKAVTLKVDELSCNWSEVAGKTWPDELIRGNWCVSFELRDGKDNAVTVENYDKSKIVEMCGKKLQIDSVLMSDMLLIANTTTLSDSGMPVDFLSSVSTASGSYYGVYIWLTYADGSVSERKDCLLDQNGNIIAWFPETILMDEVTAIHIGEIIIGISE</sequence>
<dbReference type="RefSeq" id="WP_114299911.1">
    <property type="nucleotide sequence ID" value="NZ_QPJT01000036.1"/>
</dbReference>
<keyword evidence="1" id="KW-1133">Transmembrane helix</keyword>
<protein>
    <recommendedName>
        <fullName evidence="4">DUF4179 domain-containing protein</fullName>
    </recommendedName>
</protein>
<evidence type="ECO:0008006" key="4">
    <source>
        <dbReference type="Google" id="ProtNLM"/>
    </source>
</evidence>